<feature type="compositionally biased region" description="Low complexity" evidence="4">
    <location>
        <begin position="440"/>
        <end position="461"/>
    </location>
</feature>
<evidence type="ECO:0000256" key="2">
    <source>
        <dbReference type="ARBA" id="ARBA00023157"/>
    </source>
</evidence>
<dbReference type="InterPro" id="IPR035914">
    <property type="entry name" value="Sperma_CUB_dom_sf"/>
</dbReference>
<dbReference type="InterPro" id="IPR000436">
    <property type="entry name" value="Sushi_SCR_CCP_dom"/>
</dbReference>
<dbReference type="InterPro" id="IPR000859">
    <property type="entry name" value="CUB_dom"/>
</dbReference>
<dbReference type="PANTHER" id="PTHR24251">
    <property type="entry name" value="OVOCHYMASE-RELATED"/>
    <property type="match status" value="1"/>
</dbReference>
<keyword evidence="1" id="KW-0677">Repeat</keyword>
<dbReference type="PROSITE" id="PS50923">
    <property type="entry name" value="SUSHI"/>
    <property type="match status" value="2"/>
</dbReference>
<dbReference type="Gene3D" id="2.60.120.290">
    <property type="entry name" value="Spermadhesin, CUB domain"/>
    <property type="match status" value="2"/>
</dbReference>
<evidence type="ECO:0000313" key="8">
    <source>
        <dbReference type="Proteomes" id="UP000749559"/>
    </source>
</evidence>
<evidence type="ECO:0000256" key="1">
    <source>
        <dbReference type="ARBA" id="ARBA00022737"/>
    </source>
</evidence>
<comment type="caution">
    <text evidence="3">Lacks conserved residue(s) required for the propagation of feature annotation.</text>
</comment>
<protein>
    <submittedName>
        <fullName evidence="7">Uncharacterized protein</fullName>
    </submittedName>
</protein>
<dbReference type="PROSITE" id="PS01180">
    <property type="entry name" value="CUB"/>
    <property type="match status" value="1"/>
</dbReference>
<feature type="compositionally biased region" description="Polar residues" evidence="4">
    <location>
        <begin position="650"/>
        <end position="663"/>
    </location>
</feature>
<name>A0A8J1TB55_OWEFU</name>
<accession>A0A8J1TB55</accession>
<proteinExistence type="predicted"/>
<organism evidence="7 8">
    <name type="scientific">Owenia fusiformis</name>
    <name type="common">Polychaete worm</name>
    <dbReference type="NCBI Taxonomy" id="6347"/>
    <lineage>
        <taxon>Eukaryota</taxon>
        <taxon>Metazoa</taxon>
        <taxon>Spiralia</taxon>
        <taxon>Lophotrochozoa</taxon>
        <taxon>Annelida</taxon>
        <taxon>Polychaeta</taxon>
        <taxon>Sedentaria</taxon>
        <taxon>Canalipalpata</taxon>
        <taxon>Sabellida</taxon>
        <taxon>Oweniida</taxon>
        <taxon>Oweniidae</taxon>
        <taxon>Owenia</taxon>
    </lineage>
</organism>
<feature type="compositionally biased region" description="Basic and acidic residues" evidence="4">
    <location>
        <begin position="48"/>
        <end position="66"/>
    </location>
</feature>
<dbReference type="CDD" id="cd00041">
    <property type="entry name" value="CUB"/>
    <property type="match status" value="1"/>
</dbReference>
<feature type="signal peptide" evidence="6">
    <location>
        <begin position="1"/>
        <end position="26"/>
    </location>
</feature>
<feature type="compositionally biased region" description="Polar residues" evidence="4">
    <location>
        <begin position="462"/>
        <end position="473"/>
    </location>
</feature>
<keyword evidence="5" id="KW-0472">Membrane</keyword>
<feature type="region of interest" description="Disordered" evidence="4">
    <location>
        <begin position="440"/>
        <end position="532"/>
    </location>
</feature>
<dbReference type="CDD" id="cd00033">
    <property type="entry name" value="CCP"/>
    <property type="match status" value="2"/>
</dbReference>
<sequence length="663" mass="72987">MEKVQYHFKVTFTCLIVFLITQNAFGSHTEPPIVINTRPVPNEITGPADHEVPHIDGSNHNDKDNSLSKCSEPMMIEGMTYEPVKDSYMPNDTIRYSCRNADTENVFVVYKCLPDKSWVQIDDYGRAIQSTDIVMIPQCINVNQCPLLRKFHNDTGVIHNTDILLKAKCSYTITVNKGSRILLTFKNSNTGISVLIYDGVNNLGNLIGQWKGTSEVPYDTIESYNRTVFVEVDTTNTSRASPFTIEFATVSTQSQDVECPAPEKPNFGFIIGKNFTIGESVEFDCEPFFLLTPSTPTSQTITCIDDGGEAKWSNDFPQCVGTCPSELDPIQIMDNGSIASANYPEDYGPNQECTWAVTGKTAQRFILTFKTLLTNQDDLLKLIDGSDSKRRLQQIECTKQNCSGVEFQTQTNTFEIQFQSGSSPFTGSKFLIEFKPLNESESVSTNSPTNSPASTSVSSTNEITSLPSTKVSQSTLSSTTPPSTTSSTTPPSTTFSTTPPNTTFSRIPPSTTFSTTPPSTTPSTTATRGTTPLFGSSTVTFQVITFTTNVPITEKNKGPPTNTGIIVAAVVIPVLTICIGILLVYLLWYRRKHPVRLGLGRRETQVENPMYKRPRRTSTATLMLDPNELPKINGQLQLGIINNGLDPENPDNSPTFNRKTPLA</sequence>
<dbReference type="AlphaFoldDB" id="A0A8J1TB55"/>
<dbReference type="SMART" id="SM00042">
    <property type="entry name" value="CUB"/>
    <property type="match status" value="2"/>
</dbReference>
<evidence type="ECO:0000256" key="6">
    <source>
        <dbReference type="SAM" id="SignalP"/>
    </source>
</evidence>
<dbReference type="EMBL" id="CAIIXF020000011">
    <property type="protein sequence ID" value="CAH1799986.1"/>
    <property type="molecule type" value="Genomic_DNA"/>
</dbReference>
<dbReference type="Pfam" id="PF00084">
    <property type="entry name" value="Sushi"/>
    <property type="match status" value="1"/>
</dbReference>
<keyword evidence="8" id="KW-1185">Reference proteome</keyword>
<comment type="caution">
    <text evidence="7">The sequence shown here is derived from an EMBL/GenBank/DDBJ whole genome shotgun (WGS) entry which is preliminary data.</text>
</comment>
<evidence type="ECO:0000256" key="4">
    <source>
        <dbReference type="SAM" id="MobiDB-lite"/>
    </source>
</evidence>
<dbReference type="SUPFAM" id="SSF49854">
    <property type="entry name" value="Spermadhesin, CUB domain"/>
    <property type="match status" value="2"/>
</dbReference>
<feature type="region of interest" description="Disordered" evidence="4">
    <location>
        <begin position="643"/>
        <end position="663"/>
    </location>
</feature>
<keyword evidence="5" id="KW-0812">Transmembrane</keyword>
<dbReference type="Gene3D" id="2.10.70.10">
    <property type="entry name" value="Complement Module, domain 1"/>
    <property type="match status" value="1"/>
</dbReference>
<keyword evidence="3" id="KW-0768">Sushi</keyword>
<keyword evidence="6" id="KW-0732">Signal</keyword>
<gene>
    <name evidence="7" type="ORF">OFUS_LOCUS23937</name>
</gene>
<evidence type="ECO:0000256" key="3">
    <source>
        <dbReference type="PROSITE-ProRule" id="PRU00302"/>
    </source>
</evidence>
<evidence type="ECO:0000256" key="5">
    <source>
        <dbReference type="SAM" id="Phobius"/>
    </source>
</evidence>
<dbReference type="OrthoDB" id="6480633at2759"/>
<feature type="chain" id="PRO_5043916156" evidence="6">
    <location>
        <begin position="27"/>
        <end position="663"/>
    </location>
</feature>
<dbReference type="InterPro" id="IPR035976">
    <property type="entry name" value="Sushi/SCR/CCP_sf"/>
</dbReference>
<dbReference type="Proteomes" id="UP000749559">
    <property type="component" value="Unassembled WGS sequence"/>
</dbReference>
<dbReference type="Pfam" id="PF00431">
    <property type="entry name" value="CUB"/>
    <property type="match status" value="2"/>
</dbReference>
<feature type="compositionally biased region" description="Low complexity" evidence="4">
    <location>
        <begin position="474"/>
        <end position="532"/>
    </location>
</feature>
<reference evidence="7" key="1">
    <citation type="submission" date="2022-03" db="EMBL/GenBank/DDBJ databases">
        <authorList>
            <person name="Martin C."/>
        </authorList>
    </citation>
    <scope>NUCLEOTIDE SEQUENCE</scope>
</reference>
<dbReference type="SMART" id="SM00032">
    <property type="entry name" value="CCP"/>
    <property type="match status" value="2"/>
</dbReference>
<feature type="region of interest" description="Disordered" evidence="4">
    <location>
        <begin position="36"/>
        <end position="67"/>
    </location>
</feature>
<feature type="transmembrane region" description="Helical" evidence="5">
    <location>
        <begin position="565"/>
        <end position="588"/>
    </location>
</feature>
<dbReference type="SUPFAM" id="SSF57535">
    <property type="entry name" value="Complement control module/SCR domain"/>
    <property type="match status" value="1"/>
</dbReference>
<keyword evidence="5" id="KW-1133">Transmembrane helix</keyword>
<evidence type="ECO:0000313" key="7">
    <source>
        <dbReference type="EMBL" id="CAH1799986.1"/>
    </source>
</evidence>
<keyword evidence="2" id="KW-1015">Disulfide bond</keyword>